<keyword evidence="3" id="KW-1185">Reference proteome</keyword>
<dbReference type="EMBL" id="MG250484">
    <property type="protein sequence ID" value="AUE23054.1"/>
    <property type="molecule type" value="Genomic_DNA"/>
</dbReference>
<protein>
    <submittedName>
        <fullName evidence="2">Short tail fibers protein</fullName>
    </submittedName>
</protein>
<evidence type="ECO:0000313" key="2">
    <source>
        <dbReference type="EMBL" id="AUE23054.1"/>
    </source>
</evidence>
<dbReference type="SUPFAM" id="SSF88874">
    <property type="entry name" value="Receptor-binding domain of short tail fibre protein gp12"/>
    <property type="match status" value="1"/>
</dbReference>
<sequence length="472" mass="50396">MNNTNKHISDEAIYVRFDPIGSNFNSGVKDVQTALALLSPDAVSGTPSATETVQGKIRIGTQEEVNNGVLGDVAVTPKTLELRLQRPQATTDLFGVTRYATNDEALVGTATDRSIVASSLKYVIDWAFTNRTASESNNGVLKLSSTPAAQAGVDDTTAMTPLKTKQAIAAATALIPAYGPATESAMGVVRLATLAQLRDPNIREGFSASPFTLNQWQATESNIGAIKLASQANMDNGSGDTAVTPSKFISQRATTGRVGTTLLANNIGDGSRALSGTAAVLPSDRAAVSTGGVYEGNTSPNQKYMTKGELDTTIPVGGMFMAAFNSDHGNLLIANGRWLPVSGYQTLFQRIGFTYGGNGSDHFALPDMRGVTARGFDAGRGIDAGRGFGTYQEDAQQRIWGNWTIDDQAAWSNYPPDGAYYADGQGTINYDATSRTNRWYALRMHFDSSRVVRTANENRMKNVAINYVIRVI</sequence>
<gene>
    <name evidence="2" type="ORF">Cf1_00191</name>
</gene>
<dbReference type="InterPro" id="IPR037053">
    <property type="entry name" value="Phage_tail_collar_dom_sf"/>
</dbReference>
<dbReference type="InterPro" id="IPR011083">
    <property type="entry name" value="Phage_tail_collar_dom"/>
</dbReference>
<dbReference type="Proteomes" id="UP000240395">
    <property type="component" value="Segment"/>
</dbReference>
<dbReference type="Pfam" id="PF07484">
    <property type="entry name" value="Collar"/>
    <property type="match status" value="1"/>
</dbReference>
<evidence type="ECO:0000313" key="3">
    <source>
        <dbReference type="Proteomes" id="UP000240395"/>
    </source>
</evidence>
<evidence type="ECO:0000259" key="1">
    <source>
        <dbReference type="Pfam" id="PF07484"/>
    </source>
</evidence>
<reference evidence="2 3" key="1">
    <citation type="submission" date="2017-10" db="EMBL/GenBank/DDBJ databases">
        <title>Antibacterial composition for extension of chilled fish shelf life and decreasing of risk of food-borne infections, bacteriophage strains for its preparation.</title>
        <authorList>
            <person name="Zulkarneev E.R."/>
            <person name="Aleshkin A.V."/>
            <person name="Rubalsky O.V."/>
            <person name="Kiseleva I.A."/>
            <person name="Rubalskii E.O."/>
            <person name="Lebedev S.N."/>
        </authorList>
    </citation>
    <scope>NUCLEOTIDE SEQUENCE [LARGE SCALE GENOMIC DNA]</scope>
</reference>
<name>A0A2H4YGB9_9CAUD</name>
<feature type="domain" description="Phage tail collar" evidence="1">
    <location>
        <begin position="318"/>
        <end position="371"/>
    </location>
</feature>
<accession>A0A2H4YGB9</accession>
<proteinExistence type="predicted"/>
<organism evidence="2 3">
    <name type="scientific">Citrobacter phage CF1 ERZ-2017</name>
    <dbReference type="NCBI Taxonomy" id="2267236"/>
    <lineage>
        <taxon>Viruses</taxon>
        <taxon>Duplodnaviria</taxon>
        <taxon>Heunggongvirae</taxon>
        <taxon>Uroviricota</taxon>
        <taxon>Caudoviricetes</taxon>
        <taxon>Pantevenvirales</taxon>
        <taxon>Straboviridae</taxon>
        <taxon>Tevenvirinae</taxon>
        <taxon>Moonvirus</taxon>
        <taxon>Moonvirus cf1</taxon>
    </lineage>
</organism>
<dbReference type="Gene3D" id="3.90.1340.10">
    <property type="entry name" value="Phage tail collar domain"/>
    <property type="match status" value="1"/>
</dbReference>